<dbReference type="AlphaFoldDB" id="A0A8H6VJU8"/>
<feature type="compositionally biased region" description="Low complexity" evidence="3">
    <location>
        <begin position="355"/>
        <end position="364"/>
    </location>
</feature>
<evidence type="ECO:0000256" key="2">
    <source>
        <dbReference type="PROSITE-ProRule" id="PRU00192"/>
    </source>
</evidence>
<dbReference type="EMBL" id="JABCIY010000168">
    <property type="protein sequence ID" value="KAF7190634.1"/>
    <property type="molecule type" value="Genomic_DNA"/>
</dbReference>
<gene>
    <name evidence="6" type="ORF">HII31_07793</name>
</gene>
<keyword evidence="4" id="KW-0812">Transmembrane</keyword>
<feature type="compositionally biased region" description="Low complexity" evidence="3">
    <location>
        <begin position="158"/>
        <end position="169"/>
    </location>
</feature>
<dbReference type="Gene3D" id="2.30.30.40">
    <property type="entry name" value="SH3 Domains"/>
    <property type="match status" value="1"/>
</dbReference>
<dbReference type="InterPro" id="IPR036028">
    <property type="entry name" value="SH3-like_dom_sf"/>
</dbReference>
<evidence type="ECO:0000256" key="1">
    <source>
        <dbReference type="ARBA" id="ARBA00022443"/>
    </source>
</evidence>
<name>A0A8H6VJU8_9PEZI</name>
<evidence type="ECO:0000256" key="3">
    <source>
        <dbReference type="SAM" id="MobiDB-lite"/>
    </source>
</evidence>
<keyword evidence="7" id="KW-1185">Reference proteome</keyword>
<protein>
    <recommendedName>
        <fullName evidence="5">SH3 domain-containing protein</fullName>
    </recommendedName>
</protein>
<dbReference type="CDD" id="cd11854">
    <property type="entry name" value="SH3_Fus1p"/>
    <property type="match status" value="1"/>
</dbReference>
<evidence type="ECO:0000256" key="4">
    <source>
        <dbReference type="SAM" id="Phobius"/>
    </source>
</evidence>
<accession>A0A8H6VJU8</accession>
<dbReference type="OrthoDB" id="5340910at2759"/>
<keyword evidence="4" id="KW-1133">Transmembrane helix</keyword>
<feature type="compositionally biased region" description="Low complexity" evidence="3">
    <location>
        <begin position="508"/>
        <end position="530"/>
    </location>
</feature>
<comment type="caution">
    <text evidence="6">The sequence shown here is derived from an EMBL/GenBank/DDBJ whole genome shotgun (WGS) entry which is preliminary data.</text>
</comment>
<dbReference type="Proteomes" id="UP000660729">
    <property type="component" value="Unassembled WGS sequence"/>
</dbReference>
<keyword evidence="4" id="KW-0472">Membrane</keyword>
<keyword evidence="1 2" id="KW-0728">SH3 domain</keyword>
<dbReference type="PROSITE" id="PS50002">
    <property type="entry name" value="SH3"/>
    <property type="match status" value="1"/>
</dbReference>
<sequence length="549" mass="57412">MVLHKRHTHGRVFRGQEARDLLALRKRYFNSDYVRMHVPEGWETSQKEVLDTTDTSDDSSDNVQQAVSVVYVTLPQTFSGPAMYSTLTGTPTDDVAAATPTATQSVNHQASYDPANSSAQAGRTTMTEASTATVIPTSAQTTFQTAQVSRMGGTPIQATHSASATSSATPDESNSGMTGGAKAGLAFGIILAIGLVVGLVLFCLKRKKAAQKQGQMLDEKHGSFADVRARGVEAGGMSAAAAGVAAAGARRSSTQTEKVPASLRSTRTASTAPRLSLRPVTQFLPNLGDNRKSTNNNLDVAGAGEKRTSAWERTPSGQNPFDDATMLSEKQAQPDSPPSNPFDEPERKSNESNGAAVAAAATAASKHSPKSSWEGSEPATPRNAQFGTAAAVPVGGPANGPVGPRQPNNVHRVQLDFKPSMDDELELRSGQLVRMLHEYDDGWALCIRMDRSQQGVAPRTCLSKVPVKPRPQGPPPQGAGPGPRGPPPGARRPAGPNGPNGPPSAMVPRPLTPTQSSRSPSPSDKSSEASNTAAGTPAVTRKPVPGQAM</sequence>
<evidence type="ECO:0000313" key="7">
    <source>
        <dbReference type="Proteomes" id="UP000660729"/>
    </source>
</evidence>
<dbReference type="SMART" id="SM00326">
    <property type="entry name" value="SH3"/>
    <property type="match status" value="1"/>
</dbReference>
<reference evidence="6" key="1">
    <citation type="submission" date="2020-04" db="EMBL/GenBank/DDBJ databases">
        <title>Draft genome resource of the tomato pathogen Pseudocercospora fuligena.</title>
        <authorList>
            <person name="Zaccaron A."/>
        </authorList>
    </citation>
    <scope>NUCLEOTIDE SEQUENCE</scope>
    <source>
        <strain evidence="6">PF001</strain>
    </source>
</reference>
<evidence type="ECO:0000313" key="6">
    <source>
        <dbReference type="EMBL" id="KAF7190634.1"/>
    </source>
</evidence>
<proteinExistence type="predicted"/>
<feature type="region of interest" description="Disordered" evidence="3">
    <location>
        <begin position="152"/>
        <end position="177"/>
    </location>
</feature>
<feature type="region of interest" description="Disordered" evidence="3">
    <location>
        <begin position="454"/>
        <end position="549"/>
    </location>
</feature>
<dbReference type="InterPro" id="IPR035521">
    <property type="entry name" value="Fus1_SH3"/>
</dbReference>
<dbReference type="Pfam" id="PF14604">
    <property type="entry name" value="SH3_9"/>
    <property type="match status" value="1"/>
</dbReference>
<feature type="transmembrane region" description="Helical" evidence="4">
    <location>
        <begin position="183"/>
        <end position="204"/>
    </location>
</feature>
<feature type="region of interest" description="Disordered" evidence="3">
    <location>
        <begin position="246"/>
        <end position="383"/>
    </location>
</feature>
<dbReference type="SUPFAM" id="SSF50044">
    <property type="entry name" value="SH3-domain"/>
    <property type="match status" value="1"/>
</dbReference>
<dbReference type="InterPro" id="IPR001452">
    <property type="entry name" value="SH3_domain"/>
</dbReference>
<feature type="compositionally biased region" description="Pro residues" evidence="3">
    <location>
        <begin position="468"/>
        <end position="490"/>
    </location>
</feature>
<feature type="domain" description="SH3" evidence="5">
    <location>
        <begin position="406"/>
        <end position="467"/>
    </location>
</feature>
<feature type="compositionally biased region" description="Polar residues" evidence="3">
    <location>
        <begin position="251"/>
        <end position="273"/>
    </location>
</feature>
<organism evidence="6 7">
    <name type="scientific">Pseudocercospora fuligena</name>
    <dbReference type="NCBI Taxonomy" id="685502"/>
    <lineage>
        <taxon>Eukaryota</taxon>
        <taxon>Fungi</taxon>
        <taxon>Dikarya</taxon>
        <taxon>Ascomycota</taxon>
        <taxon>Pezizomycotina</taxon>
        <taxon>Dothideomycetes</taxon>
        <taxon>Dothideomycetidae</taxon>
        <taxon>Mycosphaerellales</taxon>
        <taxon>Mycosphaerellaceae</taxon>
        <taxon>Pseudocercospora</taxon>
    </lineage>
</organism>
<evidence type="ECO:0000259" key="5">
    <source>
        <dbReference type="PROSITE" id="PS50002"/>
    </source>
</evidence>